<dbReference type="InterPro" id="IPR018060">
    <property type="entry name" value="HTH_AraC"/>
</dbReference>
<keyword evidence="6" id="KW-1185">Reference proteome</keyword>
<keyword evidence="2" id="KW-0238">DNA-binding</keyword>
<dbReference type="SUPFAM" id="SSF46689">
    <property type="entry name" value="Homeodomain-like"/>
    <property type="match status" value="2"/>
</dbReference>
<dbReference type="InterPro" id="IPR018062">
    <property type="entry name" value="HTH_AraC-typ_CS"/>
</dbReference>
<name>A0A9X1WBD1_9VIBR</name>
<proteinExistence type="predicted"/>
<organism evidence="5 6">
    <name type="scientific">Vibrio gelatinilyticus</name>
    <dbReference type="NCBI Taxonomy" id="2893468"/>
    <lineage>
        <taxon>Bacteria</taxon>
        <taxon>Pseudomonadati</taxon>
        <taxon>Pseudomonadota</taxon>
        <taxon>Gammaproteobacteria</taxon>
        <taxon>Vibrionales</taxon>
        <taxon>Vibrionaceae</taxon>
        <taxon>Vibrio</taxon>
    </lineage>
</organism>
<dbReference type="RefSeq" id="WP_244357042.1">
    <property type="nucleotide sequence ID" value="NZ_JAJNNZ010000006.1"/>
</dbReference>
<evidence type="ECO:0000313" key="5">
    <source>
        <dbReference type="EMBL" id="MCJ2377104.1"/>
    </source>
</evidence>
<evidence type="ECO:0000256" key="3">
    <source>
        <dbReference type="ARBA" id="ARBA00023163"/>
    </source>
</evidence>
<keyword evidence="1" id="KW-0805">Transcription regulation</keyword>
<dbReference type="AlphaFoldDB" id="A0A9X1WBD1"/>
<accession>A0A9X1WBD1</accession>
<reference evidence="5" key="1">
    <citation type="submission" date="2021-11" db="EMBL/GenBank/DDBJ databases">
        <title>Vibrio ZSDE26 sp. nov. and Vibrio ZSDZ34 sp. nov., isolated from coastal seawater in Qingdao.</title>
        <authorList>
            <person name="Zhang P."/>
        </authorList>
    </citation>
    <scope>NUCLEOTIDE SEQUENCE</scope>
    <source>
        <strain evidence="5">ZSDZ34</strain>
    </source>
</reference>
<dbReference type="Pfam" id="PF12833">
    <property type="entry name" value="HTH_18"/>
    <property type="match status" value="1"/>
</dbReference>
<dbReference type="GO" id="GO:0043565">
    <property type="term" value="F:sequence-specific DNA binding"/>
    <property type="evidence" value="ECO:0007669"/>
    <property type="project" value="InterPro"/>
</dbReference>
<sequence length="256" mass="29423">MSYWLGKSYLFLPEGVRKLMVEKYALIDVGGDVSTITDPNVFFCFLYADKDFDEELLMMCIRICNNLSKSLIVFHEASVPSRFLNDEIVYASVDLSQSQHIKQIAYIETKLRRDNIYTSQTQGKSVTQSKNISTLRKSVHETDTITNVLAYIEKHYAGTLRERDVADHCHLSIPYFSRLFHQEIGESFRDYVSHKRISLAKQLLKDNSRQQISAIAYQCGFNDVSYFSRMFKKKTGMSPGTYRNIGGTIDLATKDN</sequence>
<dbReference type="Gene3D" id="1.10.10.60">
    <property type="entry name" value="Homeodomain-like"/>
    <property type="match status" value="2"/>
</dbReference>
<evidence type="ECO:0000256" key="2">
    <source>
        <dbReference type="ARBA" id="ARBA00023125"/>
    </source>
</evidence>
<keyword evidence="3" id="KW-0804">Transcription</keyword>
<dbReference type="EMBL" id="JAJNNZ010000006">
    <property type="protein sequence ID" value="MCJ2377104.1"/>
    <property type="molecule type" value="Genomic_DNA"/>
</dbReference>
<evidence type="ECO:0000313" key="6">
    <source>
        <dbReference type="Proteomes" id="UP001139488"/>
    </source>
</evidence>
<dbReference type="GO" id="GO:0003700">
    <property type="term" value="F:DNA-binding transcription factor activity"/>
    <property type="evidence" value="ECO:0007669"/>
    <property type="project" value="InterPro"/>
</dbReference>
<dbReference type="PROSITE" id="PS01124">
    <property type="entry name" value="HTH_ARAC_FAMILY_2"/>
    <property type="match status" value="1"/>
</dbReference>
<gene>
    <name evidence="5" type="ORF">LNL84_09720</name>
</gene>
<dbReference type="PROSITE" id="PS00041">
    <property type="entry name" value="HTH_ARAC_FAMILY_1"/>
    <property type="match status" value="1"/>
</dbReference>
<dbReference type="PANTHER" id="PTHR43280">
    <property type="entry name" value="ARAC-FAMILY TRANSCRIPTIONAL REGULATOR"/>
    <property type="match status" value="1"/>
</dbReference>
<dbReference type="InterPro" id="IPR020449">
    <property type="entry name" value="Tscrpt_reg_AraC-type_HTH"/>
</dbReference>
<dbReference type="PRINTS" id="PR00032">
    <property type="entry name" value="HTHARAC"/>
</dbReference>
<dbReference type="Proteomes" id="UP001139488">
    <property type="component" value="Unassembled WGS sequence"/>
</dbReference>
<dbReference type="InterPro" id="IPR009057">
    <property type="entry name" value="Homeodomain-like_sf"/>
</dbReference>
<dbReference type="SMART" id="SM00342">
    <property type="entry name" value="HTH_ARAC"/>
    <property type="match status" value="1"/>
</dbReference>
<dbReference type="PANTHER" id="PTHR43280:SF2">
    <property type="entry name" value="HTH-TYPE TRANSCRIPTIONAL REGULATOR EXSA"/>
    <property type="match status" value="1"/>
</dbReference>
<feature type="domain" description="HTH araC/xylS-type" evidence="4">
    <location>
        <begin position="146"/>
        <end position="245"/>
    </location>
</feature>
<evidence type="ECO:0000256" key="1">
    <source>
        <dbReference type="ARBA" id="ARBA00023015"/>
    </source>
</evidence>
<evidence type="ECO:0000259" key="4">
    <source>
        <dbReference type="PROSITE" id="PS01124"/>
    </source>
</evidence>
<protein>
    <submittedName>
        <fullName evidence="5">AraC family transcriptional regulator</fullName>
    </submittedName>
</protein>
<comment type="caution">
    <text evidence="5">The sequence shown here is derived from an EMBL/GenBank/DDBJ whole genome shotgun (WGS) entry which is preliminary data.</text>
</comment>